<evidence type="ECO:0000259" key="4">
    <source>
        <dbReference type="PROSITE" id="PS01124"/>
    </source>
</evidence>
<name>A0A0P0DA93_9FLAO</name>
<keyword evidence="1" id="KW-0805">Transcription regulation</keyword>
<dbReference type="STRING" id="1736674.APS56_12015"/>
<dbReference type="PATRIC" id="fig|1736674.3.peg.2463"/>
<evidence type="ECO:0000256" key="1">
    <source>
        <dbReference type="ARBA" id="ARBA00023015"/>
    </source>
</evidence>
<keyword evidence="6" id="KW-1185">Reference proteome</keyword>
<feature type="domain" description="HTH araC/xylS-type" evidence="4">
    <location>
        <begin position="215"/>
        <end position="313"/>
    </location>
</feature>
<dbReference type="Pfam" id="PF12833">
    <property type="entry name" value="HTH_18"/>
    <property type="match status" value="1"/>
</dbReference>
<dbReference type="AlphaFoldDB" id="A0A0P0DA93"/>
<dbReference type="InterPro" id="IPR009057">
    <property type="entry name" value="Homeodomain-like_sf"/>
</dbReference>
<dbReference type="InterPro" id="IPR053142">
    <property type="entry name" value="PchR_regulatory_protein"/>
</dbReference>
<dbReference type="InterPro" id="IPR018060">
    <property type="entry name" value="HTH_AraC"/>
</dbReference>
<dbReference type="InterPro" id="IPR020449">
    <property type="entry name" value="Tscrpt_reg_AraC-type_HTH"/>
</dbReference>
<dbReference type="SMART" id="SM00342">
    <property type="entry name" value="HTH_ARAC"/>
    <property type="match status" value="1"/>
</dbReference>
<evidence type="ECO:0000256" key="2">
    <source>
        <dbReference type="ARBA" id="ARBA00023125"/>
    </source>
</evidence>
<evidence type="ECO:0000313" key="5">
    <source>
        <dbReference type="EMBL" id="ALJ05807.1"/>
    </source>
</evidence>
<dbReference type="GO" id="GO:0043565">
    <property type="term" value="F:sequence-specific DNA binding"/>
    <property type="evidence" value="ECO:0007669"/>
    <property type="project" value="InterPro"/>
</dbReference>
<accession>A0A0P0DA93</accession>
<protein>
    <recommendedName>
        <fullName evidence="4">HTH araC/xylS-type domain-containing protein</fullName>
    </recommendedName>
</protein>
<reference evidence="5 6" key="1">
    <citation type="submission" date="2015-10" db="EMBL/GenBank/DDBJ databases">
        <authorList>
            <person name="Gilbert D.G."/>
        </authorList>
    </citation>
    <scope>NUCLEOTIDE SEQUENCE [LARGE SCALE GENOMIC DNA]</scope>
    <source>
        <strain evidence="6">HZ-22</strain>
    </source>
</reference>
<proteinExistence type="predicted"/>
<dbReference type="KEGG" id="ahz:APS56_12015"/>
<sequence>MSYANEHHVNCVLLEENLIILEKMNTPINKSIFLDDVRIFVRDLKVMPPLEYDIKHSFPFIKLHFVTYGKIHYEPKQGIGVPVTIEGGQYNFFYLPEVEGELRITSKRITSIDIEFDYAFFRRMFKLDFYNTSGAFGEAIKENIAFKMWNNSSEIDVFLKSKISEIIVSSNKTNVDTVNLEHILKEILLYLFNKMNTNGEKLVSSLSKVELDRVIQAESILLKNIKKAITIDELAALVGTNRHKLNRNFRRVHNEPVFSYFTRLRMEKARCMLRQKDRNISEVAYEVGYKNPQHFTSAFKRFYGYVPSSLLKI</sequence>
<organism evidence="5 6">
    <name type="scientific">Pseudalgibacter alginicilyticus</name>
    <dbReference type="NCBI Taxonomy" id="1736674"/>
    <lineage>
        <taxon>Bacteria</taxon>
        <taxon>Pseudomonadati</taxon>
        <taxon>Bacteroidota</taxon>
        <taxon>Flavobacteriia</taxon>
        <taxon>Flavobacteriales</taxon>
        <taxon>Flavobacteriaceae</taxon>
        <taxon>Pseudalgibacter</taxon>
    </lineage>
</organism>
<dbReference type="PANTHER" id="PTHR47893:SF1">
    <property type="entry name" value="REGULATORY PROTEIN PCHR"/>
    <property type="match status" value="1"/>
</dbReference>
<dbReference type="EMBL" id="CP012898">
    <property type="protein sequence ID" value="ALJ05807.1"/>
    <property type="molecule type" value="Genomic_DNA"/>
</dbReference>
<evidence type="ECO:0000256" key="3">
    <source>
        <dbReference type="ARBA" id="ARBA00023163"/>
    </source>
</evidence>
<keyword evidence="2" id="KW-0238">DNA-binding</keyword>
<dbReference type="GO" id="GO:0003700">
    <property type="term" value="F:DNA-binding transcription factor activity"/>
    <property type="evidence" value="ECO:0007669"/>
    <property type="project" value="InterPro"/>
</dbReference>
<dbReference type="Gene3D" id="1.10.10.60">
    <property type="entry name" value="Homeodomain-like"/>
    <property type="match status" value="2"/>
</dbReference>
<dbReference type="Proteomes" id="UP000057981">
    <property type="component" value="Chromosome"/>
</dbReference>
<gene>
    <name evidence="5" type="ORF">APS56_12015</name>
</gene>
<dbReference type="PANTHER" id="PTHR47893">
    <property type="entry name" value="REGULATORY PROTEIN PCHR"/>
    <property type="match status" value="1"/>
</dbReference>
<evidence type="ECO:0000313" key="6">
    <source>
        <dbReference type="Proteomes" id="UP000057981"/>
    </source>
</evidence>
<dbReference type="PRINTS" id="PR00032">
    <property type="entry name" value="HTHARAC"/>
</dbReference>
<dbReference type="SUPFAM" id="SSF46689">
    <property type="entry name" value="Homeodomain-like"/>
    <property type="match status" value="2"/>
</dbReference>
<dbReference type="PROSITE" id="PS01124">
    <property type="entry name" value="HTH_ARAC_FAMILY_2"/>
    <property type="match status" value="1"/>
</dbReference>
<keyword evidence="3" id="KW-0804">Transcription</keyword>